<accession>A0A0H4W5M7</accession>
<dbReference type="GO" id="GO:1990281">
    <property type="term" value="C:efflux pump complex"/>
    <property type="evidence" value="ECO:0007669"/>
    <property type="project" value="TreeGrafter"/>
</dbReference>
<dbReference type="OrthoDB" id="9778236at2"/>
<dbReference type="InterPro" id="IPR058647">
    <property type="entry name" value="BSH_CzcB-like"/>
</dbReference>
<evidence type="ECO:0000313" key="4">
    <source>
        <dbReference type="Proteomes" id="UP000036458"/>
    </source>
</evidence>
<keyword evidence="1" id="KW-0175">Coiled coil</keyword>
<dbReference type="Pfam" id="PF25973">
    <property type="entry name" value="BSH_CzcB"/>
    <property type="match status" value="1"/>
</dbReference>
<sequence>MTKLFYLYTLVTALFLFGCNNKGLESDATGTFEADEVIVSAELAGRIDSFAVEEGQKLGAGQVVGTIEARNLALQKEQVEASIDALQEKTLDVQPQIRLLQNQLGVQRSQLATLEQEQRRTRNLLAADAATGKQLDDINAQIDVLKEQMKVTQQQINVQRTLTTTQNRGILSENKPLQKRVAQLEDQLADAHVTNPITGTVLAKYAEQGEVTAPGKALYKIADLSTINLRAYLTGSQLPQVRLGQQVTVLVDQEEGYKELPGTITWISDKAEFTPKTIQTKDERANLVYAMKIRVKNDGYLKIGMYGEVKLPEGQKEK</sequence>
<dbReference type="Gene3D" id="2.40.30.170">
    <property type="match status" value="1"/>
</dbReference>
<feature type="coiled-coil region" evidence="1">
    <location>
        <begin position="69"/>
        <end position="155"/>
    </location>
</feature>
<dbReference type="STRING" id="1379910.TH63_08725"/>
<dbReference type="Proteomes" id="UP000036458">
    <property type="component" value="Chromosome"/>
</dbReference>
<keyword evidence="4" id="KW-1185">Reference proteome</keyword>
<dbReference type="Gene3D" id="2.40.50.100">
    <property type="match status" value="1"/>
</dbReference>
<dbReference type="PANTHER" id="PTHR30469:SF15">
    <property type="entry name" value="HLYD FAMILY OF SECRETION PROTEINS"/>
    <property type="match status" value="1"/>
</dbReference>
<protein>
    <submittedName>
        <fullName evidence="3">Secretion protein</fullName>
    </submittedName>
</protein>
<evidence type="ECO:0000259" key="2">
    <source>
        <dbReference type="Pfam" id="PF25973"/>
    </source>
</evidence>
<reference evidence="3 4" key="1">
    <citation type="submission" date="2015-01" db="EMBL/GenBank/DDBJ databases">
        <title>Rufibacter sp./DG31D/ whole genome sequencing.</title>
        <authorList>
            <person name="Kim M.K."/>
            <person name="Srinivasan S."/>
            <person name="Lee J.-J."/>
        </authorList>
    </citation>
    <scope>NUCLEOTIDE SEQUENCE [LARGE SCALE GENOMIC DNA]</scope>
    <source>
        <strain evidence="3 4">DG31D</strain>
    </source>
</reference>
<name>A0A0H4W5M7_9BACT</name>
<dbReference type="PATRIC" id="fig|1379910.4.peg.1897"/>
<evidence type="ECO:0000313" key="3">
    <source>
        <dbReference type="EMBL" id="AKQ45716.1"/>
    </source>
</evidence>
<dbReference type="PROSITE" id="PS51257">
    <property type="entry name" value="PROKAR_LIPOPROTEIN"/>
    <property type="match status" value="1"/>
</dbReference>
<evidence type="ECO:0000256" key="1">
    <source>
        <dbReference type="SAM" id="Coils"/>
    </source>
</evidence>
<dbReference type="EMBL" id="CP010777">
    <property type="protein sequence ID" value="AKQ45716.1"/>
    <property type="molecule type" value="Genomic_DNA"/>
</dbReference>
<dbReference type="AlphaFoldDB" id="A0A0H4W5M7"/>
<organism evidence="3 4">
    <name type="scientific">Rufibacter radiotolerans</name>
    <dbReference type="NCBI Taxonomy" id="1379910"/>
    <lineage>
        <taxon>Bacteria</taxon>
        <taxon>Pseudomonadati</taxon>
        <taxon>Bacteroidota</taxon>
        <taxon>Cytophagia</taxon>
        <taxon>Cytophagales</taxon>
        <taxon>Hymenobacteraceae</taxon>
        <taxon>Rufibacter</taxon>
    </lineage>
</organism>
<gene>
    <name evidence="3" type="ORF">TH63_08725</name>
</gene>
<dbReference type="GO" id="GO:0015562">
    <property type="term" value="F:efflux transmembrane transporter activity"/>
    <property type="evidence" value="ECO:0007669"/>
    <property type="project" value="TreeGrafter"/>
</dbReference>
<dbReference type="KEGG" id="ruf:TH63_08725"/>
<dbReference type="PANTHER" id="PTHR30469">
    <property type="entry name" value="MULTIDRUG RESISTANCE PROTEIN MDTA"/>
    <property type="match status" value="1"/>
</dbReference>
<feature type="domain" description="CzcB-like barrel-sandwich hybrid" evidence="2">
    <location>
        <begin position="37"/>
        <end position="223"/>
    </location>
</feature>
<dbReference type="RefSeq" id="WP_048920612.1">
    <property type="nucleotide sequence ID" value="NZ_CP010777.1"/>
</dbReference>
<proteinExistence type="predicted"/>